<dbReference type="EMBL" id="CP019070">
    <property type="protein sequence ID" value="APW66381.1"/>
    <property type="molecule type" value="Genomic_DNA"/>
</dbReference>
<organism evidence="1 2">
    <name type="scientific">Poseidonibacter parvus</name>
    <dbReference type="NCBI Taxonomy" id="1850254"/>
    <lineage>
        <taxon>Bacteria</taxon>
        <taxon>Pseudomonadati</taxon>
        <taxon>Campylobacterota</taxon>
        <taxon>Epsilonproteobacteria</taxon>
        <taxon>Campylobacterales</taxon>
        <taxon>Arcobacteraceae</taxon>
        <taxon>Poseidonibacter</taxon>
    </lineage>
</organism>
<dbReference type="RefSeq" id="WP_076088090.1">
    <property type="nucleotide sequence ID" value="NZ_CP019070.1"/>
</dbReference>
<gene>
    <name evidence="1" type="ORF">LPB137_11240</name>
</gene>
<dbReference type="OrthoDB" id="5347221at2"/>
<dbReference type="Proteomes" id="UP000186074">
    <property type="component" value="Chromosome"/>
</dbReference>
<protein>
    <submittedName>
        <fullName evidence="1">Uncharacterized protein</fullName>
    </submittedName>
</protein>
<evidence type="ECO:0000313" key="2">
    <source>
        <dbReference type="Proteomes" id="UP000186074"/>
    </source>
</evidence>
<name>A0A1P8KPE4_9BACT</name>
<reference evidence="1 2" key="1">
    <citation type="submission" date="2017-01" db="EMBL/GenBank/DDBJ databases">
        <title>Genome sequencing of Arcobacter sp. LPB0137.</title>
        <authorList>
            <person name="Lee G.-W."/>
            <person name="Yi H."/>
        </authorList>
    </citation>
    <scope>NUCLEOTIDE SEQUENCE [LARGE SCALE GENOMIC DNA]</scope>
    <source>
        <strain evidence="1 2">LPB0137</strain>
    </source>
</reference>
<keyword evidence="2" id="KW-1185">Reference proteome</keyword>
<dbReference type="AlphaFoldDB" id="A0A1P8KPE4"/>
<dbReference type="STRING" id="1850254.LPB137_11240"/>
<evidence type="ECO:0000313" key="1">
    <source>
        <dbReference type="EMBL" id="APW66381.1"/>
    </source>
</evidence>
<sequence>MRIFILLFILLNTLYAKKDFYYSFINSSGAQISEKRKQTISDGFDIIENAKLLARDGKIDEAYSLIKDYKEKNKINVLSSDLIILYSELSLKKESKRFSLEASKLLENAINTSSLNQFDLAKAYMLLVELKLKINKTKDAKYFAQIIINNFEDEITKTYGKIQLAKVYKYQRAYDRSIKILYSILAKTNDKLIATIVADELFDVYIDNKDFEKANNLISNVLKSNIEYYANDSYLANQKITKLIKSDMPEHAVEILKELLNKTSKEESIEDFKYKLANTYMLMYDRTNFYLEKAKELYKDIINDYAQGAYAKRSKMFIDEILMRQGRVKPSVIAAKYKSSEAMQQKALLQELINDKEDKKYKLIMRSKKVYNKISNTIAKRFGYKSIESIFDEVNIEMIKNFLNTGKCFELNKALKTSRNETLEKLIEDETIKYKFFECLIEVPYERGYLQVKDTFNTSRDPNIYLYLERMAYSLGLSDEALDYSAKVEMVDNQDVLAKEFLYRYQILKSKGDGLSLDKFFSYANRNINFIELNKNNPIIVDFYYDYYLYLLKKDDTNKAKEILNKLYLKQKELKANIYSPFVEMELSKISKDTNQLQESINYLLEGKDNTRRLKPNDEVKIYYDILKLYEALGNKIKQDEYIIKCKDVKDTNESLYKKMCDEM</sequence>
<proteinExistence type="predicted"/>
<dbReference type="KEGG" id="alp:LPB137_11240"/>
<accession>A0A1P8KPE4</accession>